<gene>
    <name evidence="5" type="primary">rpmG</name>
    <name evidence="7" type="ORF">SAMN02745223_00912</name>
    <name evidence="6" type="ORF">VW29_14140</name>
</gene>
<evidence type="ECO:0000313" key="8">
    <source>
        <dbReference type="Proteomes" id="UP000033608"/>
    </source>
</evidence>
<dbReference type="STRING" id="1121477.SAMN02745223_00912"/>
<dbReference type="SUPFAM" id="SSF57829">
    <property type="entry name" value="Zn-binding ribosomal proteins"/>
    <property type="match status" value="1"/>
</dbReference>
<dbReference type="AlphaFoldDB" id="A0A0F5LN56"/>
<dbReference type="InterPro" id="IPR018264">
    <property type="entry name" value="Ribosomal_bL33_CS"/>
</dbReference>
<keyword evidence="8" id="KW-1185">Reference proteome</keyword>
<name>A0A0F5LN56_9HYPH</name>
<dbReference type="PANTHER" id="PTHR15238">
    <property type="entry name" value="54S RIBOSOMAL PROTEIN L39, MITOCHONDRIAL"/>
    <property type="match status" value="1"/>
</dbReference>
<dbReference type="InterPro" id="IPR001705">
    <property type="entry name" value="Ribosomal_bL33"/>
</dbReference>
<evidence type="ECO:0000256" key="2">
    <source>
        <dbReference type="ARBA" id="ARBA00022980"/>
    </source>
</evidence>
<dbReference type="PROSITE" id="PS00582">
    <property type="entry name" value="RIBOSOMAL_L33"/>
    <property type="match status" value="1"/>
</dbReference>
<dbReference type="GO" id="GO:0006412">
    <property type="term" value="P:translation"/>
    <property type="evidence" value="ECO:0007669"/>
    <property type="project" value="UniProtKB-UniRule"/>
</dbReference>
<proteinExistence type="inferred from homology"/>
<protein>
    <recommendedName>
        <fullName evidence="4 5">Large ribosomal subunit protein bL33</fullName>
    </recommendedName>
</protein>
<dbReference type="RefSeq" id="WP_046135884.1">
    <property type="nucleotide sequence ID" value="NZ_FQVC01000002.1"/>
</dbReference>
<reference evidence="7 9" key="2">
    <citation type="submission" date="2016-11" db="EMBL/GenBank/DDBJ databases">
        <authorList>
            <person name="Jaros S."/>
            <person name="Januszkiewicz K."/>
            <person name="Wedrychowicz H."/>
        </authorList>
    </citation>
    <scope>NUCLEOTIDE SEQUENCE [LARGE SCALE GENOMIC DNA]</scope>
    <source>
        <strain evidence="7 9">DSM 17137</strain>
    </source>
</reference>
<dbReference type="OrthoDB" id="21586at2"/>
<dbReference type="InterPro" id="IPR011332">
    <property type="entry name" value="Ribosomal_zn-bd"/>
</dbReference>
<reference evidence="6 8" key="1">
    <citation type="submission" date="2015-03" db="EMBL/GenBank/DDBJ databases">
        <authorList>
            <person name="Hassan Y.I."/>
            <person name="Lepp D."/>
            <person name="Zhou T."/>
        </authorList>
    </citation>
    <scope>NUCLEOTIDE SEQUENCE [LARGE SCALE GENOMIC DNA]</scope>
    <source>
        <strain evidence="6 8">DSM 17137</strain>
    </source>
</reference>
<dbReference type="PATRIC" id="fig|1121477.3.peg.3991"/>
<evidence type="ECO:0000256" key="4">
    <source>
        <dbReference type="ARBA" id="ARBA00035176"/>
    </source>
</evidence>
<dbReference type="InterPro" id="IPR038584">
    <property type="entry name" value="Ribosomal_bL33_sf"/>
</dbReference>
<comment type="similarity">
    <text evidence="1 5">Belongs to the bacterial ribosomal protein bL33 family.</text>
</comment>
<dbReference type="Proteomes" id="UP000033608">
    <property type="component" value="Unassembled WGS sequence"/>
</dbReference>
<dbReference type="HAMAP" id="MF_00294">
    <property type="entry name" value="Ribosomal_bL33"/>
    <property type="match status" value="1"/>
</dbReference>
<dbReference type="GO" id="GO:0003735">
    <property type="term" value="F:structural constituent of ribosome"/>
    <property type="evidence" value="ECO:0007669"/>
    <property type="project" value="InterPro"/>
</dbReference>
<dbReference type="Proteomes" id="UP000184533">
    <property type="component" value="Unassembled WGS sequence"/>
</dbReference>
<keyword evidence="3 5" id="KW-0687">Ribonucleoprotein</keyword>
<dbReference type="PANTHER" id="PTHR15238:SF1">
    <property type="entry name" value="LARGE RIBOSOMAL SUBUNIT PROTEIN BL33M"/>
    <property type="match status" value="1"/>
</dbReference>
<evidence type="ECO:0000313" key="7">
    <source>
        <dbReference type="EMBL" id="SHE69157.1"/>
    </source>
</evidence>
<dbReference type="EMBL" id="LAJF01000089">
    <property type="protein sequence ID" value="KKB83806.1"/>
    <property type="molecule type" value="Genomic_DNA"/>
</dbReference>
<evidence type="ECO:0000256" key="3">
    <source>
        <dbReference type="ARBA" id="ARBA00023274"/>
    </source>
</evidence>
<keyword evidence="2 5" id="KW-0689">Ribosomal protein</keyword>
<evidence type="ECO:0000256" key="1">
    <source>
        <dbReference type="ARBA" id="ARBA00007596"/>
    </source>
</evidence>
<evidence type="ECO:0000313" key="9">
    <source>
        <dbReference type="Proteomes" id="UP000184533"/>
    </source>
</evidence>
<dbReference type="EMBL" id="FQVC01000002">
    <property type="protein sequence ID" value="SHE69157.1"/>
    <property type="molecule type" value="Genomic_DNA"/>
</dbReference>
<evidence type="ECO:0000256" key="5">
    <source>
        <dbReference type="HAMAP-Rule" id="MF_00294"/>
    </source>
</evidence>
<organism evidence="6 8">
    <name type="scientific">Devosia limi DSM 17137</name>
    <dbReference type="NCBI Taxonomy" id="1121477"/>
    <lineage>
        <taxon>Bacteria</taxon>
        <taxon>Pseudomonadati</taxon>
        <taxon>Pseudomonadota</taxon>
        <taxon>Alphaproteobacteria</taxon>
        <taxon>Hyphomicrobiales</taxon>
        <taxon>Devosiaceae</taxon>
        <taxon>Devosia</taxon>
    </lineage>
</organism>
<sequence length="55" mass="6354">MAKAASVKIKLVSTADTGYYYVTKKNARTQTEKLTYNKYDPVVRKHVEFKEAKIK</sequence>
<evidence type="ECO:0000313" key="6">
    <source>
        <dbReference type="EMBL" id="KKB83806.1"/>
    </source>
</evidence>
<dbReference type="GO" id="GO:0022625">
    <property type="term" value="C:cytosolic large ribosomal subunit"/>
    <property type="evidence" value="ECO:0007669"/>
    <property type="project" value="TreeGrafter"/>
</dbReference>
<dbReference type="NCBIfam" id="NF001860">
    <property type="entry name" value="PRK00595.1"/>
    <property type="match status" value="1"/>
</dbReference>
<accession>A0A0F5LN56</accession>
<dbReference type="Pfam" id="PF00471">
    <property type="entry name" value="Ribosomal_L33"/>
    <property type="match status" value="1"/>
</dbReference>
<dbReference type="NCBIfam" id="TIGR01023">
    <property type="entry name" value="rpmG_bact"/>
    <property type="match status" value="1"/>
</dbReference>
<dbReference type="Gene3D" id="2.20.28.120">
    <property type="entry name" value="Ribosomal protein L33"/>
    <property type="match status" value="1"/>
</dbReference>